<dbReference type="PROSITE" id="PS51819">
    <property type="entry name" value="VOC"/>
    <property type="match status" value="1"/>
</dbReference>
<sequence length="125" mass="13293">MSTQSSTYAIQPILCTADLERSRSFYVEVFGAEEHMRVPGDDGPFSVELRMGGAGLGLVAYGPGAEAPPGRVVVAVFVDDVDALLPLVEKAGGRVRGPADDMPWGQRVAHVTDPDGNLINLTQRL</sequence>
<protein>
    <submittedName>
        <fullName evidence="2">Glyoxalase-like domain protein</fullName>
    </submittedName>
</protein>
<feature type="domain" description="VOC" evidence="1">
    <location>
        <begin position="7"/>
        <end position="124"/>
    </location>
</feature>
<gene>
    <name evidence="2" type="ORF">Nocox_02250</name>
</gene>
<name>A0ABX8TUV5_9ACTN</name>
<dbReference type="InterPro" id="IPR029068">
    <property type="entry name" value="Glyas_Bleomycin-R_OHBP_Dase"/>
</dbReference>
<evidence type="ECO:0000313" key="3">
    <source>
        <dbReference type="Proteomes" id="UP000824681"/>
    </source>
</evidence>
<keyword evidence="3" id="KW-1185">Reference proteome</keyword>
<dbReference type="Pfam" id="PF00903">
    <property type="entry name" value="Glyoxalase"/>
    <property type="match status" value="1"/>
</dbReference>
<dbReference type="PANTHER" id="PTHR34109">
    <property type="entry name" value="BNAUNNG04460D PROTEIN-RELATED"/>
    <property type="match status" value="1"/>
</dbReference>
<dbReference type="EMBL" id="CP068985">
    <property type="protein sequence ID" value="QYC38083.1"/>
    <property type="molecule type" value="Genomic_DNA"/>
</dbReference>
<proteinExistence type="predicted"/>
<accession>A0ABX8TUV5</accession>
<dbReference type="Gene3D" id="3.10.180.10">
    <property type="entry name" value="2,3-Dihydroxybiphenyl 1,2-Dioxygenase, domain 1"/>
    <property type="match status" value="1"/>
</dbReference>
<reference evidence="2 3" key="1">
    <citation type="journal article" date="2021" name="ACS Chem. Biol.">
        <title>Genomic-Led Discovery of a Novel Glycopeptide Antibiotic by Nonomuraea coxensis DSM 45129.</title>
        <authorList>
            <person name="Yushchuk O."/>
            <person name="Vior N.M."/>
            <person name="Andreo-Vidal A."/>
            <person name="Berini F."/>
            <person name="Ruckert C."/>
            <person name="Busche T."/>
            <person name="Binda E."/>
            <person name="Kalinowski J."/>
            <person name="Truman A.W."/>
            <person name="Marinelli F."/>
        </authorList>
    </citation>
    <scope>NUCLEOTIDE SEQUENCE [LARGE SCALE GENOMIC DNA]</scope>
    <source>
        <strain evidence="2 3">DSM 45129</strain>
    </source>
</reference>
<evidence type="ECO:0000259" key="1">
    <source>
        <dbReference type="PROSITE" id="PS51819"/>
    </source>
</evidence>
<dbReference type="InterPro" id="IPR037523">
    <property type="entry name" value="VOC_core"/>
</dbReference>
<organism evidence="2 3">
    <name type="scientific">Nonomuraea coxensis DSM 45129</name>
    <dbReference type="NCBI Taxonomy" id="1122611"/>
    <lineage>
        <taxon>Bacteria</taxon>
        <taxon>Bacillati</taxon>
        <taxon>Actinomycetota</taxon>
        <taxon>Actinomycetes</taxon>
        <taxon>Streptosporangiales</taxon>
        <taxon>Streptosporangiaceae</taxon>
        <taxon>Nonomuraea</taxon>
    </lineage>
</organism>
<dbReference type="SUPFAM" id="SSF54593">
    <property type="entry name" value="Glyoxalase/Bleomycin resistance protein/Dihydroxybiphenyl dioxygenase"/>
    <property type="match status" value="1"/>
</dbReference>
<evidence type="ECO:0000313" key="2">
    <source>
        <dbReference type="EMBL" id="QYC38083.1"/>
    </source>
</evidence>
<dbReference type="RefSeq" id="WP_020542689.1">
    <property type="nucleotide sequence ID" value="NZ_CP068985.1"/>
</dbReference>
<dbReference type="Proteomes" id="UP000824681">
    <property type="component" value="Chromosome"/>
</dbReference>
<dbReference type="InterPro" id="IPR004360">
    <property type="entry name" value="Glyas_Fos-R_dOase_dom"/>
</dbReference>